<comment type="caution">
    <text evidence="2">The sequence shown here is derived from an EMBL/GenBank/DDBJ whole genome shotgun (WGS) entry which is preliminary data.</text>
</comment>
<evidence type="ECO:0000313" key="2">
    <source>
        <dbReference type="EMBL" id="KAG5407513.1"/>
    </source>
</evidence>
<evidence type="ECO:0000313" key="3">
    <source>
        <dbReference type="Proteomes" id="UP000823674"/>
    </source>
</evidence>
<keyword evidence="3" id="KW-1185">Reference proteome</keyword>
<reference evidence="2 3" key="1">
    <citation type="submission" date="2021-03" db="EMBL/GenBank/DDBJ databases">
        <authorList>
            <person name="King G.J."/>
            <person name="Bancroft I."/>
            <person name="Baten A."/>
            <person name="Bloomfield J."/>
            <person name="Borpatragohain P."/>
            <person name="He Z."/>
            <person name="Irish N."/>
            <person name="Irwin J."/>
            <person name="Liu K."/>
            <person name="Mauleon R.P."/>
            <person name="Moore J."/>
            <person name="Morris R."/>
            <person name="Ostergaard L."/>
            <person name="Wang B."/>
            <person name="Wells R."/>
        </authorList>
    </citation>
    <scope>NUCLEOTIDE SEQUENCE [LARGE SCALE GENOMIC DNA]</scope>
    <source>
        <strain evidence="2">R-o-18</strain>
        <tissue evidence="2">Leaf</tissue>
    </source>
</reference>
<organism evidence="2 3">
    <name type="scientific">Brassica rapa subsp. trilocularis</name>
    <dbReference type="NCBI Taxonomy" id="1813537"/>
    <lineage>
        <taxon>Eukaryota</taxon>
        <taxon>Viridiplantae</taxon>
        <taxon>Streptophyta</taxon>
        <taxon>Embryophyta</taxon>
        <taxon>Tracheophyta</taxon>
        <taxon>Spermatophyta</taxon>
        <taxon>Magnoliopsida</taxon>
        <taxon>eudicotyledons</taxon>
        <taxon>Gunneridae</taxon>
        <taxon>Pentapetalae</taxon>
        <taxon>rosids</taxon>
        <taxon>malvids</taxon>
        <taxon>Brassicales</taxon>
        <taxon>Brassicaceae</taxon>
        <taxon>Brassiceae</taxon>
        <taxon>Brassica</taxon>
    </lineage>
</organism>
<accession>A0ABQ7N9D7</accession>
<sequence length="73" mass="7967">MAVFMDLEINDALAMEICRDTSINSRDGWHSSPALARIGAQNPNDMTEETGTLDGSKVRTSQPRRSRADAEAS</sequence>
<gene>
    <name evidence="2" type="primary">A03g508640.1_BraROA</name>
    <name evidence="2" type="ORF">IGI04_013632</name>
</gene>
<protein>
    <submittedName>
        <fullName evidence="2">Uncharacterized protein</fullName>
    </submittedName>
</protein>
<proteinExistence type="predicted"/>
<dbReference type="EMBL" id="JADBGQ010000003">
    <property type="protein sequence ID" value="KAG5407513.1"/>
    <property type="molecule type" value="Genomic_DNA"/>
</dbReference>
<name>A0ABQ7N9D7_BRACM</name>
<evidence type="ECO:0000256" key="1">
    <source>
        <dbReference type="SAM" id="MobiDB-lite"/>
    </source>
</evidence>
<feature type="region of interest" description="Disordered" evidence="1">
    <location>
        <begin position="35"/>
        <end position="73"/>
    </location>
</feature>
<dbReference type="Proteomes" id="UP000823674">
    <property type="component" value="Chromosome A03"/>
</dbReference>